<sequence>MVQTAYYTTIKEYLKTTSPNKWSYNDFLSKNKALLIAERGFHKWTDRNRFWKKLFMDAVIKIIEDDKIIQKLKNEKYDRNFWLYIKDSQKLEIIRERQIKLKRKVDLYSIEIYDKSTSKQGFDPEKFYEEIHEEVRNEIFNEIRNKIWDEI</sequence>
<gene>
    <name evidence="1" type="ORF">Glove_273g5</name>
</gene>
<name>A0A397IA48_9GLOM</name>
<accession>A0A397IA48</accession>
<dbReference type="OrthoDB" id="2448364at2759"/>
<organism evidence="1 2">
    <name type="scientific">Diversispora epigaea</name>
    <dbReference type="NCBI Taxonomy" id="1348612"/>
    <lineage>
        <taxon>Eukaryota</taxon>
        <taxon>Fungi</taxon>
        <taxon>Fungi incertae sedis</taxon>
        <taxon>Mucoromycota</taxon>
        <taxon>Glomeromycotina</taxon>
        <taxon>Glomeromycetes</taxon>
        <taxon>Diversisporales</taxon>
        <taxon>Diversisporaceae</taxon>
        <taxon>Diversispora</taxon>
    </lineage>
</organism>
<reference evidence="1 2" key="1">
    <citation type="submission" date="2018-08" db="EMBL/GenBank/DDBJ databases">
        <title>Genome and evolution of the arbuscular mycorrhizal fungus Diversispora epigaea (formerly Glomus versiforme) and its bacterial endosymbionts.</title>
        <authorList>
            <person name="Sun X."/>
            <person name="Fei Z."/>
            <person name="Harrison M."/>
        </authorList>
    </citation>
    <scope>NUCLEOTIDE SEQUENCE [LARGE SCALE GENOMIC DNA]</scope>
    <source>
        <strain evidence="1 2">IT104</strain>
    </source>
</reference>
<dbReference type="AlphaFoldDB" id="A0A397IA48"/>
<dbReference type="EMBL" id="PQFF01000250">
    <property type="protein sequence ID" value="RHZ70264.1"/>
    <property type="molecule type" value="Genomic_DNA"/>
</dbReference>
<comment type="caution">
    <text evidence="1">The sequence shown here is derived from an EMBL/GenBank/DDBJ whole genome shotgun (WGS) entry which is preliminary data.</text>
</comment>
<keyword evidence="2" id="KW-1185">Reference proteome</keyword>
<protein>
    <submittedName>
        <fullName evidence="1">Uncharacterized protein</fullName>
    </submittedName>
</protein>
<evidence type="ECO:0000313" key="1">
    <source>
        <dbReference type="EMBL" id="RHZ70264.1"/>
    </source>
</evidence>
<evidence type="ECO:0000313" key="2">
    <source>
        <dbReference type="Proteomes" id="UP000266861"/>
    </source>
</evidence>
<dbReference type="Proteomes" id="UP000266861">
    <property type="component" value="Unassembled WGS sequence"/>
</dbReference>
<proteinExistence type="predicted"/>